<keyword evidence="5" id="KW-1185">Reference proteome</keyword>
<dbReference type="InterPro" id="IPR011006">
    <property type="entry name" value="CheY-like_superfamily"/>
</dbReference>
<feature type="domain" description="Response regulatory" evidence="3">
    <location>
        <begin position="23"/>
        <end position="136"/>
    </location>
</feature>
<accession>A0A1M7G0E1</accession>
<protein>
    <submittedName>
        <fullName evidence="4">Response regulator receiver domain-containing protein</fullName>
    </submittedName>
</protein>
<reference evidence="4 5" key="1">
    <citation type="submission" date="2016-11" db="EMBL/GenBank/DDBJ databases">
        <authorList>
            <person name="Varghese N."/>
            <person name="Submissions S."/>
        </authorList>
    </citation>
    <scope>NUCLEOTIDE SEQUENCE [LARGE SCALE GENOMIC DNA]</scope>
    <source>
        <strain evidence="4 5">DSM 28249</strain>
    </source>
</reference>
<evidence type="ECO:0000256" key="2">
    <source>
        <dbReference type="PROSITE-ProRule" id="PRU00169"/>
    </source>
</evidence>
<dbReference type="CDD" id="cd00156">
    <property type="entry name" value="REC"/>
    <property type="match status" value="1"/>
</dbReference>
<dbReference type="GO" id="GO:0000160">
    <property type="term" value="P:phosphorelay signal transduction system"/>
    <property type="evidence" value="ECO:0007669"/>
    <property type="project" value="InterPro"/>
</dbReference>
<proteinExistence type="predicted"/>
<dbReference type="Proteomes" id="UP000322545">
    <property type="component" value="Unassembled WGS sequence"/>
</dbReference>
<dbReference type="Gene3D" id="3.40.50.2300">
    <property type="match status" value="1"/>
</dbReference>
<evidence type="ECO:0000313" key="4">
    <source>
        <dbReference type="EMBL" id="SHM09720.1"/>
    </source>
</evidence>
<dbReference type="PROSITE" id="PS50110">
    <property type="entry name" value="RESPONSE_REGULATORY"/>
    <property type="match status" value="1"/>
</dbReference>
<keyword evidence="1 2" id="KW-0597">Phosphoprotein</keyword>
<dbReference type="InterPro" id="IPR050595">
    <property type="entry name" value="Bact_response_regulator"/>
</dbReference>
<dbReference type="Pfam" id="PF00072">
    <property type="entry name" value="Response_reg"/>
    <property type="match status" value="1"/>
</dbReference>
<dbReference type="RefSeq" id="WP_149779550.1">
    <property type="nucleotide sequence ID" value="NZ_FRCB01000004.1"/>
</dbReference>
<evidence type="ECO:0000256" key="1">
    <source>
        <dbReference type="ARBA" id="ARBA00022553"/>
    </source>
</evidence>
<dbReference type="EMBL" id="FRCB01000004">
    <property type="protein sequence ID" value="SHM09720.1"/>
    <property type="molecule type" value="Genomic_DNA"/>
</dbReference>
<dbReference type="PANTHER" id="PTHR44591">
    <property type="entry name" value="STRESS RESPONSE REGULATOR PROTEIN 1"/>
    <property type="match status" value="1"/>
</dbReference>
<sequence length="240" mass="25863">MDDRTPPQPYGLPTANRPLLGLTILIVEDSRFASEAMRLLCMRSGARLRRADCLASARRHLQVYRPSAVIVDFGLPDGSGLDLIAELNEAQPRVGVILGMSGDDRAPHLAAQAGADGCLVKPLESVMQFQQAIIAHLPQDRQIVGPRHVDEDPIRPDPAAYHEDMTHAADLLEDDKDGQVLDYVAQFLGGVAASARDTQLADAADALAHTRKHGAPGDELAVLAHLNAMVRDRLQGRAAI</sequence>
<organism evidence="4 5">
    <name type="scientific">Roseovarius litoreus</name>
    <dbReference type="NCBI Taxonomy" id="1155722"/>
    <lineage>
        <taxon>Bacteria</taxon>
        <taxon>Pseudomonadati</taxon>
        <taxon>Pseudomonadota</taxon>
        <taxon>Alphaproteobacteria</taxon>
        <taxon>Rhodobacterales</taxon>
        <taxon>Roseobacteraceae</taxon>
        <taxon>Roseovarius</taxon>
    </lineage>
</organism>
<dbReference type="AlphaFoldDB" id="A0A1M7G0E1"/>
<evidence type="ECO:0000313" key="5">
    <source>
        <dbReference type="Proteomes" id="UP000322545"/>
    </source>
</evidence>
<evidence type="ECO:0000259" key="3">
    <source>
        <dbReference type="PROSITE" id="PS50110"/>
    </source>
</evidence>
<dbReference type="SUPFAM" id="SSF52172">
    <property type="entry name" value="CheY-like"/>
    <property type="match status" value="1"/>
</dbReference>
<dbReference type="SMART" id="SM00448">
    <property type="entry name" value="REC"/>
    <property type="match status" value="1"/>
</dbReference>
<gene>
    <name evidence="4" type="ORF">SAMN05443432_104394</name>
</gene>
<feature type="modified residue" description="4-aspartylphosphate" evidence="2">
    <location>
        <position position="72"/>
    </location>
</feature>
<name>A0A1M7G0E1_9RHOB</name>
<dbReference type="InterPro" id="IPR001789">
    <property type="entry name" value="Sig_transdc_resp-reg_receiver"/>
</dbReference>
<dbReference type="PANTHER" id="PTHR44591:SF3">
    <property type="entry name" value="RESPONSE REGULATORY DOMAIN-CONTAINING PROTEIN"/>
    <property type="match status" value="1"/>
</dbReference>